<comment type="caution">
    <text evidence="1">The sequence shown here is derived from an EMBL/GenBank/DDBJ whole genome shotgun (WGS) entry which is preliminary data.</text>
</comment>
<evidence type="ECO:0000313" key="2">
    <source>
        <dbReference type="Proteomes" id="UP000823963"/>
    </source>
</evidence>
<reference evidence="1" key="2">
    <citation type="submission" date="2021-04" db="EMBL/GenBank/DDBJ databases">
        <authorList>
            <person name="Gilroy R."/>
        </authorList>
    </citation>
    <scope>NUCLEOTIDE SEQUENCE</scope>
    <source>
        <strain evidence="1">6627</strain>
    </source>
</reference>
<accession>A0A9D2A9G1</accession>
<name>A0A9D2A9G1_9LACO</name>
<protein>
    <submittedName>
        <fullName evidence="1">Uncharacterized protein</fullName>
    </submittedName>
</protein>
<evidence type="ECO:0000313" key="1">
    <source>
        <dbReference type="EMBL" id="HIX01673.1"/>
    </source>
</evidence>
<proteinExistence type="predicted"/>
<gene>
    <name evidence="1" type="ORF">H9861_02845</name>
</gene>
<sequence>MAVQAELTKGQIIYLAIAEYKGKNYAKPFLASEAYKLVNEKLGELKASQSRMQKNTFIFEVNEMLANQSRNENLLGLHLTRKFGKHFKDVTGKQTLTADNFDDNNLYLSVEKLG</sequence>
<dbReference type="AlphaFoldDB" id="A0A9D2A9G1"/>
<organism evidence="1 2">
    <name type="scientific">Candidatus Ligilactobacillus excrementigallinarum</name>
    <dbReference type="NCBI Taxonomy" id="2838641"/>
    <lineage>
        <taxon>Bacteria</taxon>
        <taxon>Bacillati</taxon>
        <taxon>Bacillota</taxon>
        <taxon>Bacilli</taxon>
        <taxon>Lactobacillales</taxon>
        <taxon>Lactobacillaceae</taxon>
        <taxon>Ligilactobacillus</taxon>
    </lineage>
</organism>
<dbReference type="Proteomes" id="UP000823963">
    <property type="component" value="Unassembled WGS sequence"/>
</dbReference>
<reference evidence="1" key="1">
    <citation type="journal article" date="2021" name="PeerJ">
        <title>Extensive microbial diversity within the chicken gut microbiome revealed by metagenomics and culture.</title>
        <authorList>
            <person name="Gilroy R."/>
            <person name="Ravi A."/>
            <person name="Getino M."/>
            <person name="Pursley I."/>
            <person name="Horton D.L."/>
            <person name="Alikhan N.F."/>
            <person name="Baker D."/>
            <person name="Gharbi K."/>
            <person name="Hall N."/>
            <person name="Watson M."/>
            <person name="Adriaenssens E.M."/>
            <person name="Foster-Nyarko E."/>
            <person name="Jarju S."/>
            <person name="Secka A."/>
            <person name="Antonio M."/>
            <person name="Oren A."/>
            <person name="Chaudhuri R.R."/>
            <person name="La Ragione R."/>
            <person name="Hildebrand F."/>
            <person name="Pallen M.J."/>
        </authorList>
    </citation>
    <scope>NUCLEOTIDE SEQUENCE</scope>
    <source>
        <strain evidence="1">6627</strain>
    </source>
</reference>
<dbReference type="EMBL" id="DXFP01000021">
    <property type="protein sequence ID" value="HIX01673.1"/>
    <property type="molecule type" value="Genomic_DNA"/>
</dbReference>